<reference evidence="2 3" key="1">
    <citation type="submission" date="2020-07" db="EMBL/GenBank/DDBJ databases">
        <title>Sequencing the genomes of 1000 actinobacteria strains.</title>
        <authorList>
            <person name="Klenk H.-P."/>
        </authorList>
    </citation>
    <scope>NUCLEOTIDE SEQUENCE [LARGE SCALE GENOMIC DNA]</scope>
    <source>
        <strain evidence="2 3">DSM 15131</strain>
    </source>
</reference>
<dbReference type="AlphaFoldDB" id="A0A7Z0CPD5"/>
<organism evidence="2 3">
    <name type="scientific">Nocardioides aromaticivorans</name>
    <dbReference type="NCBI Taxonomy" id="200618"/>
    <lineage>
        <taxon>Bacteria</taxon>
        <taxon>Bacillati</taxon>
        <taxon>Actinomycetota</taxon>
        <taxon>Actinomycetes</taxon>
        <taxon>Propionibacteriales</taxon>
        <taxon>Nocardioidaceae</taxon>
        <taxon>Nocardioides</taxon>
    </lineage>
</organism>
<protein>
    <submittedName>
        <fullName evidence="2">Uncharacterized protein</fullName>
    </submittedName>
</protein>
<evidence type="ECO:0000313" key="2">
    <source>
        <dbReference type="EMBL" id="NYI45737.1"/>
    </source>
</evidence>
<dbReference type="EMBL" id="JACBZM010000001">
    <property type="protein sequence ID" value="NYI45737.1"/>
    <property type="molecule type" value="Genomic_DNA"/>
</dbReference>
<feature type="compositionally biased region" description="Basic and acidic residues" evidence="1">
    <location>
        <begin position="78"/>
        <end position="98"/>
    </location>
</feature>
<feature type="compositionally biased region" description="Polar residues" evidence="1">
    <location>
        <begin position="66"/>
        <end position="76"/>
    </location>
</feature>
<accession>A0A7Z0CPD5</accession>
<name>A0A7Z0CPD5_9ACTN</name>
<evidence type="ECO:0000313" key="3">
    <source>
        <dbReference type="Proteomes" id="UP000562045"/>
    </source>
</evidence>
<gene>
    <name evidence="2" type="ORF">BJ993_002817</name>
</gene>
<feature type="region of interest" description="Disordered" evidence="1">
    <location>
        <begin position="1"/>
        <end position="171"/>
    </location>
</feature>
<comment type="caution">
    <text evidence="2">The sequence shown here is derived from an EMBL/GenBank/DDBJ whole genome shotgun (WGS) entry which is preliminary data.</text>
</comment>
<proteinExistence type="predicted"/>
<feature type="compositionally biased region" description="Acidic residues" evidence="1">
    <location>
        <begin position="141"/>
        <end position="160"/>
    </location>
</feature>
<dbReference type="RefSeq" id="WP_179649394.1">
    <property type="nucleotide sequence ID" value="NZ_JACBZM010000001.1"/>
</dbReference>
<feature type="compositionally biased region" description="Low complexity" evidence="1">
    <location>
        <begin position="1"/>
        <end position="12"/>
    </location>
</feature>
<feature type="compositionally biased region" description="Polar residues" evidence="1">
    <location>
        <begin position="42"/>
        <end position="54"/>
    </location>
</feature>
<evidence type="ECO:0000256" key="1">
    <source>
        <dbReference type="SAM" id="MobiDB-lite"/>
    </source>
</evidence>
<sequence>MTQDSSGAQQAQDADDQRAYGGEPVGQADEEQAQREELEYGDSSTAVSPDTQFSDPGEIGDDGEQALSSQGQSTTWHDPAKPRGSSDVDQGPHGDEMPRPPGTADEDRNPDQADAFAGTTDGDQDAEPPTSGYGEQPEVVSGDDVDGESAGETSYGDDQDAAPSQAPYEQQ</sequence>
<dbReference type="Proteomes" id="UP000562045">
    <property type="component" value="Unassembled WGS sequence"/>
</dbReference>